<evidence type="ECO:0000313" key="2">
    <source>
        <dbReference type="Proteomes" id="UP000031246"/>
    </source>
</evidence>
<gene>
    <name evidence="1" type="ORF">OC25_19455</name>
</gene>
<dbReference type="Proteomes" id="UP000031246">
    <property type="component" value="Unassembled WGS sequence"/>
</dbReference>
<dbReference type="AlphaFoldDB" id="A0A0C1FFY5"/>
<sequence length="217" mass="24381">MENQLTNNANALRLFFTDEVFLVKDESVEIQPLRNAEPVFVAAQVAAEPQKESAVKTEVTQIPGIKAPEIPKVYPQSPEITHVVAEPEPAKTFKFLGGNKKSVLILVNDESNDVSTEQGRELLRKIVKAVDLGTPDFAILNYSRYQGTDFAELYQFFKPVTMLSFGVEIAHLKLDLVWQNEIITHGTTRIIFAPNLHHLDSDLTAKKLLWGNLQKIK</sequence>
<dbReference type="RefSeq" id="WP_039479531.1">
    <property type="nucleotide sequence ID" value="NZ_JSYN01000025.1"/>
</dbReference>
<evidence type="ECO:0000313" key="1">
    <source>
        <dbReference type="EMBL" id="KIA91952.1"/>
    </source>
</evidence>
<reference evidence="1 2" key="1">
    <citation type="submission" date="2014-10" db="EMBL/GenBank/DDBJ databases">
        <title>Pedobacter Kyungheensis.</title>
        <authorList>
            <person name="Anderson B.M."/>
            <person name="Newman J.D."/>
        </authorList>
    </citation>
    <scope>NUCLEOTIDE SEQUENCE [LARGE SCALE GENOMIC DNA]</scope>
    <source>
        <strain evidence="1 2">KACC 16221</strain>
    </source>
</reference>
<organism evidence="1 2">
    <name type="scientific">Pedobacter kyungheensis</name>
    <dbReference type="NCBI Taxonomy" id="1069985"/>
    <lineage>
        <taxon>Bacteria</taxon>
        <taxon>Pseudomonadati</taxon>
        <taxon>Bacteroidota</taxon>
        <taxon>Sphingobacteriia</taxon>
        <taxon>Sphingobacteriales</taxon>
        <taxon>Sphingobacteriaceae</taxon>
        <taxon>Pedobacter</taxon>
    </lineage>
</organism>
<name>A0A0C1FFY5_9SPHI</name>
<keyword evidence="2" id="KW-1185">Reference proteome</keyword>
<protein>
    <submittedName>
        <fullName evidence="1">Uncharacterized protein</fullName>
    </submittedName>
</protein>
<dbReference type="EMBL" id="JSYN01000025">
    <property type="protein sequence ID" value="KIA91952.1"/>
    <property type="molecule type" value="Genomic_DNA"/>
</dbReference>
<comment type="caution">
    <text evidence="1">The sequence shown here is derived from an EMBL/GenBank/DDBJ whole genome shotgun (WGS) entry which is preliminary data.</text>
</comment>
<proteinExistence type="predicted"/>
<accession>A0A0C1FFY5</accession>
<dbReference type="OrthoDB" id="797407at2"/>